<evidence type="ECO:0000313" key="4">
    <source>
        <dbReference type="Proteomes" id="UP000294832"/>
    </source>
</evidence>
<reference evidence="3 4" key="1">
    <citation type="submission" date="2019-03" db="EMBL/GenBank/DDBJ databases">
        <title>Freshwater and sediment microbial communities from various areas in North America, analyzing microbe dynamics in response to fracking.</title>
        <authorList>
            <person name="Lamendella R."/>
        </authorList>
    </citation>
    <scope>NUCLEOTIDE SEQUENCE [LARGE SCALE GENOMIC DNA]</scope>
    <source>
        <strain evidence="3 4">74A</strain>
    </source>
</reference>
<dbReference type="Proteomes" id="UP000294832">
    <property type="component" value="Unassembled WGS sequence"/>
</dbReference>
<evidence type="ECO:0000313" key="3">
    <source>
        <dbReference type="EMBL" id="TCN88822.1"/>
    </source>
</evidence>
<keyword evidence="4" id="KW-1185">Reference proteome</keyword>
<dbReference type="EMBL" id="SLWF01000003">
    <property type="protein sequence ID" value="TCN88822.1"/>
    <property type="molecule type" value="Genomic_DNA"/>
</dbReference>
<accession>A0A4V2RSX9</accession>
<feature type="region of interest" description="Disordered" evidence="1">
    <location>
        <begin position="97"/>
        <end position="117"/>
    </location>
</feature>
<feature type="compositionally biased region" description="Basic and acidic residues" evidence="1">
    <location>
        <begin position="104"/>
        <end position="117"/>
    </location>
</feature>
<organism evidence="3 4">
    <name type="scientific">Shewanella fodinae</name>
    <dbReference type="NCBI Taxonomy" id="552357"/>
    <lineage>
        <taxon>Bacteria</taxon>
        <taxon>Pseudomonadati</taxon>
        <taxon>Pseudomonadota</taxon>
        <taxon>Gammaproteobacteria</taxon>
        <taxon>Alteromonadales</taxon>
        <taxon>Shewanellaceae</taxon>
        <taxon>Shewanella</taxon>
    </lineage>
</organism>
<keyword evidence="2" id="KW-0732">Signal</keyword>
<evidence type="ECO:0008006" key="5">
    <source>
        <dbReference type="Google" id="ProtNLM"/>
    </source>
</evidence>
<feature type="chain" id="PRO_5020838725" description="S9 family peptidase" evidence="2">
    <location>
        <begin position="25"/>
        <end position="117"/>
    </location>
</feature>
<proteinExistence type="predicted"/>
<comment type="caution">
    <text evidence="3">The sequence shown here is derived from an EMBL/GenBank/DDBJ whole genome shotgun (WGS) entry which is preliminary data.</text>
</comment>
<evidence type="ECO:0000256" key="1">
    <source>
        <dbReference type="SAM" id="MobiDB-lite"/>
    </source>
</evidence>
<name>A0A4V2RSX9_9GAMM</name>
<feature type="signal peptide" evidence="2">
    <location>
        <begin position="1"/>
        <end position="24"/>
    </location>
</feature>
<gene>
    <name evidence="3" type="ORF">EDC91_1031</name>
</gene>
<sequence length="117" mass="12943">MTRHWIYSVLMAIPLSLGSAASSAQTLSGGADPLTVDRLYDSPDLAGSSPRQLKLSPDGSRATFLVGRKENLHFYDLWQMDVASGKVSMLLDASKLQQGELSDEEKARRERQRIYGE</sequence>
<evidence type="ECO:0000256" key="2">
    <source>
        <dbReference type="SAM" id="SignalP"/>
    </source>
</evidence>
<dbReference type="Gene3D" id="2.140.10.30">
    <property type="entry name" value="Dipeptidylpeptidase IV, N-terminal domain"/>
    <property type="match status" value="1"/>
</dbReference>
<dbReference type="AlphaFoldDB" id="A0A4V2RSX9"/>
<protein>
    <recommendedName>
        <fullName evidence="5">S9 family peptidase</fullName>
    </recommendedName>
</protein>